<feature type="domain" description="Peptidoglycan beta-N-acetylmuramidase NamZ C-terminal" evidence="1">
    <location>
        <begin position="1"/>
        <end position="140"/>
    </location>
</feature>
<name>A0A644ZG96_9ZZZZ</name>
<sequence length="144" mass="16500">MFEGTIISVGRGTFRAFEIIGNPLIKDTAFSFIPEPIPGMSEKPPLQGKTCYGYDLKAFAGEYLKYKGEIFLPWIIELFCELDKNPAAGSFFNEKTFDRLAGNSTLRKQISEGKSVEEIKQSWQADLAKYKIMRKKYLLYQDFE</sequence>
<protein>
    <recommendedName>
        <fullName evidence="1">Peptidoglycan beta-N-acetylmuramidase NamZ C-terminal domain-containing protein</fullName>
    </recommendedName>
</protein>
<dbReference type="AlphaFoldDB" id="A0A644ZG96"/>
<reference evidence="2" key="1">
    <citation type="submission" date="2019-08" db="EMBL/GenBank/DDBJ databases">
        <authorList>
            <person name="Kucharzyk K."/>
            <person name="Murdoch R.W."/>
            <person name="Higgins S."/>
            <person name="Loffler F."/>
        </authorList>
    </citation>
    <scope>NUCLEOTIDE SEQUENCE</scope>
</reference>
<organism evidence="2">
    <name type="scientific">bioreactor metagenome</name>
    <dbReference type="NCBI Taxonomy" id="1076179"/>
    <lineage>
        <taxon>unclassified sequences</taxon>
        <taxon>metagenomes</taxon>
        <taxon>ecological metagenomes</taxon>
    </lineage>
</organism>
<comment type="caution">
    <text evidence="2">The sequence shown here is derived from an EMBL/GenBank/DDBJ whole genome shotgun (WGS) entry which is preliminary data.</text>
</comment>
<dbReference type="PANTHER" id="PTHR42915:SF1">
    <property type="entry name" value="PEPTIDOGLYCAN BETA-N-ACETYLMURAMIDASE NAMZ"/>
    <property type="match status" value="1"/>
</dbReference>
<dbReference type="PANTHER" id="PTHR42915">
    <property type="entry name" value="HYPOTHETICAL 460 KDA PROTEIN IN FEUA-SIGW INTERGENIC REGION [PRECURSOR]"/>
    <property type="match status" value="1"/>
</dbReference>
<accession>A0A644ZG96</accession>
<evidence type="ECO:0000259" key="1">
    <source>
        <dbReference type="Pfam" id="PF20732"/>
    </source>
</evidence>
<dbReference type="EMBL" id="VSSQ01008454">
    <property type="protein sequence ID" value="MPM38911.1"/>
    <property type="molecule type" value="Genomic_DNA"/>
</dbReference>
<evidence type="ECO:0000313" key="2">
    <source>
        <dbReference type="EMBL" id="MPM38911.1"/>
    </source>
</evidence>
<proteinExistence type="predicted"/>
<gene>
    <name evidence="2" type="ORF">SDC9_85542</name>
</gene>
<dbReference type="Pfam" id="PF20732">
    <property type="entry name" value="NamZ_C"/>
    <property type="match status" value="1"/>
</dbReference>
<dbReference type="InterPro" id="IPR048503">
    <property type="entry name" value="NamZ_C"/>
</dbReference>
<dbReference type="GO" id="GO:0033922">
    <property type="term" value="F:peptidoglycan beta-N-acetylmuramidase activity"/>
    <property type="evidence" value="ECO:0007669"/>
    <property type="project" value="InterPro"/>
</dbReference>
<dbReference type="Gene3D" id="3.90.1150.140">
    <property type="match status" value="1"/>
</dbReference>
<dbReference type="InterPro" id="IPR008302">
    <property type="entry name" value="NamZ"/>
</dbReference>